<evidence type="ECO:0000259" key="10">
    <source>
        <dbReference type="PROSITE" id="PS51733"/>
    </source>
</evidence>
<comment type="similarity">
    <text evidence="5 6">Belongs to the LipB family.</text>
</comment>
<dbReference type="InterPro" id="IPR004143">
    <property type="entry name" value="BPL_LPL_catalytic"/>
</dbReference>
<comment type="miscellaneous">
    <text evidence="5">In the reaction, the free carboxyl group of octanoic acid is attached via an amide linkage to the epsilon-amino group of a specific lysine residue of lipoyl domains of lipoate-dependent enzymes.</text>
</comment>
<gene>
    <name evidence="5 11" type="primary">lipB</name>
    <name evidence="11" type="ORF">sL5_08580</name>
</gene>
<dbReference type="EC" id="2.3.1.181" evidence="5 6"/>
<keyword evidence="2 5" id="KW-0808">Transferase</keyword>
<dbReference type="PROSITE" id="PS01313">
    <property type="entry name" value="LIPB"/>
    <property type="match status" value="1"/>
</dbReference>
<dbReference type="CDD" id="cd16444">
    <property type="entry name" value="LipB"/>
    <property type="match status" value="1"/>
</dbReference>
<sequence length="207" mass="23697">MVEWLKSDEPIEYLSAVEFMEERTKQISEGIKPELVWLLEHPTIYTAGISANAAEISADVTIPVFQTGRGGKYTYHGPGQRIIYIMLNLKKRNKCDVRLYIKNLSTWIINSLLHFSIYGEFKSDRIGVWINTNGKEEKIAAFGIKIRKWVTYHGVALNICPDLFHYSNIIPCGISEYGITSMKKLGIETSLNAVDEVLQKEFYRVFP</sequence>
<evidence type="ECO:0000256" key="7">
    <source>
        <dbReference type="PIRSR" id="PIRSR016262-1"/>
    </source>
</evidence>
<evidence type="ECO:0000256" key="6">
    <source>
        <dbReference type="PIRNR" id="PIRNR016262"/>
    </source>
</evidence>
<dbReference type="InterPro" id="IPR045864">
    <property type="entry name" value="aa-tRNA-synth_II/BPL/LPL"/>
</dbReference>
<evidence type="ECO:0000256" key="3">
    <source>
        <dbReference type="ARBA" id="ARBA00023315"/>
    </source>
</evidence>
<dbReference type="NCBIfam" id="NF010921">
    <property type="entry name" value="PRK14341.1"/>
    <property type="match status" value="1"/>
</dbReference>
<evidence type="ECO:0000256" key="9">
    <source>
        <dbReference type="PIRSR" id="PIRSR016262-3"/>
    </source>
</evidence>
<dbReference type="InterPro" id="IPR020605">
    <property type="entry name" value="Octanoyltransferase_CS"/>
</dbReference>
<evidence type="ECO:0000256" key="2">
    <source>
        <dbReference type="ARBA" id="ARBA00022679"/>
    </source>
</evidence>
<dbReference type="InterPro" id="IPR000544">
    <property type="entry name" value="Octanoyltransferase"/>
</dbReference>
<comment type="subcellular location">
    <subcellularLocation>
        <location evidence="5">Cytoplasm</location>
    </subcellularLocation>
</comment>
<name>A0A8J3HVF8_9RICK</name>
<dbReference type="GO" id="GO:0009249">
    <property type="term" value="P:protein lipoylation"/>
    <property type="evidence" value="ECO:0007669"/>
    <property type="project" value="InterPro"/>
</dbReference>
<comment type="caution">
    <text evidence="11">The sequence shown here is derived from an EMBL/GenBank/DDBJ whole genome shotgun (WGS) entry which is preliminary data.</text>
</comment>
<dbReference type="Pfam" id="PF21948">
    <property type="entry name" value="LplA-B_cat"/>
    <property type="match status" value="1"/>
</dbReference>
<feature type="binding site" evidence="5 8">
    <location>
        <begin position="141"/>
        <end position="143"/>
    </location>
    <ligand>
        <name>substrate</name>
    </ligand>
</feature>
<dbReference type="PIRSF" id="PIRSF016262">
    <property type="entry name" value="LPLase"/>
    <property type="match status" value="1"/>
</dbReference>
<evidence type="ECO:0000313" key="11">
    <source>
        <dbReference type="EMBL" id="GHM59865.1"/>
    </source>
</evidence>
<dbReference type="EMBL" id="BNGU01000041">
    <property type="protein sequence ID" value="GHM59865.1"/>
    <property type="molecule type" value="Genomic_DNA"/>
</dbReference>
<evidence type="ECO:0000256" key="1">
    <source>
        <dbReference type="ARBA" id="ARBA00004821"/>
    </source>
</evidence>
<feature type="site" description="Lowers pKa of active site Cys" evidence="5 9">
    <location>
        <position position="138"/>
    </location>
</feature>
<keyword evidence="5" id="KW-0963">Cytoplasm</keyword>
<dbReference type="GO" id="GO:0005737">
    <property type="term" value="C:cytoplasm"/>
    <property type="evidence" value="ECO:0007669"/>
    <property type="project" value="UniProtKB-SubCell"/>
</dbReference>
<dbReference type="HAMAP" id="MF_00013">
    <property type="entry name" value="LipB"/>
    <property type="match status" value="1"/>
</dbReference>
<feature type="binding site" evidence="5 8">
    <location>
        <begin position="154"/>
        <end position="156"/>
    </location>
    <ligand>
        <name>substrate</name>
    </ligand>
</feature>
<reference evidence="11 12" key="1">
    <citation type="journal article" date="2021" name="Microb. Ecol.">
        <title>Candidatus Mesenet longicola: Novel Endosymbionts of Brontispa longissima that Induce Cytoplasmic Incompatibility.</title>
        <authorList>
            <person name="Takano S."/>
            <person name="Gotoh Y."/>
            <person name="Hayashi T."/>
        </authorList>
    </citation>
    <scope>NUCLEOTIDE SEQUENCE [LARGE SCALE GENOMIC DNA]</scope>
    <source>
        <strain evidence="11">L5</strain>
    </source>
</reference>
<proteinExistence type="inferred from homology"/>
<protein>
    <recommendedName>
        <fullName evidence="5 6">Octanoyltransferase</fullName>
        <ecNumber evidence="5 6">2.3.1.181</ecNumber>
    </recommendedName>
    <alternativeName>
        <fullName evidence="5">Lipoate-protein ligase B</fullName>
    </alternativeName>
    <alternativeName>
        <fullName evidence="5">Lipoyl/octanoyl transferase</fullName>
    </alternativeName>
    <alternativeName>
        <fullName evidence="5">Octanoyl-[acyl-carrier-protein]-protein N-octanoyltransferase</fullName>
    </alternativeName>
</protein>
<dbReference type="AlphaFoldDB" id="A0A8J3HVF8"/>
<evidence type="ECO:0000256" key="8">
    <source>
        <dbReference type="PIRSR" id="PIRSR016262-2"/>
    </source>
</evidence>
<accession>A0A8J3HVF8</accession>
<dbReference type="PROSITE" id="PS51733">
    <property type="entry name" value="BPL_LPL_CATALYTIC"/>
    <property type="match status" value="1"/>
</dbReference>
<comment type="pathway">
    <text evidence="1 5 6">Protein modification; protein lipoylation via endogenous pathway; protein N(6)-(lipoyl)lysine from octanoyl-[acyl-carrier-protein]: step 1/2.</text>
</comment>
<evidence type="ECO:0000313" key="12">
    <source>
        <dbReference type="Proteomes" id="UP000637906"/>
    </source>
</evidence>
<feature type="active site" description="Acyl-thioester intermediate" evidence="5 7">
    <location>
        <position position="172"/>
    </location>
</feature>
<comment type="function">
    <text evidence="4 5 6">Catalyzes the transfer of endogenously produced octanoic acid from octanoyl-acyl-carrier-protein onto the lipoyl domains of lipoate-dependent enzymes. Lipoyl-ACP can also act as a substrate although octanoyl-ACP is likely to be the physiological substrate.</text>
</comment>
<evidence type="ECO:0000256" key="4">
    <source>
        <dbReference type="ARBA" id="ARBA00024732"/>
    </source>
</evidence>
<organism evidence="11 12">
    <name type="scientific">Candidatus Mesenet longicola</name>
    <dbReference type="NCBI Taxonomy" id="1892558"/>
    <lineage>
        <taxon>Bacteria</taxon>
        <taxon>Pseudomonadati</taxon>
        <taxon>Pseudomonadota</taxon>
        <taxon>Alphaproteobacteria</taxon>
        <taxon>Rickettsiales</taxon>
        <taxon>Anaplasmataceae</taxon>
        <taxon>Candidatus Mesenet</taxon>
    </lineage>
</organism>
<feature type="binding site" evidence="5 8">
    <location>
        <begin position="69"/>
        <end position="76"/>
    </location>
    <ligand>
        <name>substrate</name>
    </ligand>
</feature>
<dbReference type="SUPFAM" id="SSF55681">
    <property type="entry name" value="Class II aaRS and biotin synthetases"/>
    <property type="match status" value="1"/>
</dbReference>
<comment type="catalytic activity">
    <reaction evidence="5 6">
        <text>octanoyl-[ACP] + L-lysyl-[protein] = N(6)-octanoyl-L-lysyl-[protein] + holo-[ACP] + H(+)</text>
        <dbReference type="Rhea" id="RHEA:17665"/>
        <dbReference type="Rhea" id="RHEA-COMP:9636"/>
        <dbReference type="Rhea" id="RHEA-COMP:9685"/>
        <dbReference type="Rhea" id="RHEA-COMP:9752"/>
        <dbReference type="Rhea" id="RHEA-COMP:9928"/>
        <dbReference type="ChEBI" id="CHEBI:15378"/>
        <dbReference type="ChEBI" id="CHEBI:29969"/>
        <dbReference type="ChEBI" id="CHEBI:64479"/>
        <dbReference type="ChEBI" id="CHEBI:78463"/>
        <dbReference type="ChEBI" id="CHEBI:78809"/>
        <dbReference type="EC" id="2.3.1.181"/>
    </reaction>
</comment>
<dbReference type="GO" id="GO:0033819">
    <property type="term" value="F:lipoyl(octanoyl) transferase activity"/>
    <property type="evidence" value="ECO:0007669"/>
    <property type="project" value="UniProtKB-EC"/>
</dbReference>
<keyword evidence="3 5" id="KW-0012">Acyltransferase</keyword>
<evidence type="ECO:0000256" key="5">
    <source>
        <dbReference type="HAMAP-Rule" id="MF_00013"/>
    </source>
</evidence>
<feature type="domain" description="BPL/LPL catalytic" evidence="10">
    <location>
        <begin position="30"/>
        <end position="207"/>
    </location>
</feature>
<dbReference type="Proteomes" id="UP000637906">
    <property type="component" value="Unassembled WGS sequence"/>
</dbReference>
<dbReference type="PANTHER" id="PTHR10993">
    <property type="entry name" value="OCTANOYLTRANSFERASE"/>
    <property type="match status" value="1"/>
</dbReference>
<dbReference type="NCBIfam" id="TIGR00214">
    <property type="entry name" value="lipB"/>
    <property type="match status" value="1"/>
</dbReference>
<dbReference type="UniPathway" id="UPA00538">
    <property type="reaction ID" value="UER00592"/>
</dbReference>
<dbReference type="Gene3D" id="3.30.930.10">
    <property type="entry name" value="Bira Bifunctional Protein, Domain 2"/>
    <property type="match status" value="1"/>
</dbReference>
<keyword evidence="12" id="KW-1185">Reference proteome</keyword>
<dbReference type="PANTHER" id="PTHR10993:SF7">
    <property type="entry name" value="LIPOYLTRANSFERASE 2, MITOCHONDRIAL-RELATED"/>
    <property type="match status" value="1"/>
</dbReference>